<dbReference type="Gene3D" id="3.40.250.10">
    <property type="entry name" value="Rhodanese-like domain"/>
    <property type="match status" value="2"/>
</dbReference>
<dbReference type="InterPro" id="IPR051682">
    <property type="entry name" value="Mito_Persulfide_Diox"/>
</dbReference>
<comment type="caution">
    <text evidence="3">The sequence shown here is derived from an EMBL/GenBank/DDBJ whole genome shotgun (WGS) entry which is preliminary data.</text>
</comment>
<evidence type="ECO:0000313" key="3">
    <source>
        <dbReference type="EMBL" id="GAA3184861.1"/>
    </source>
</evidence>
<dbReference type="InterPro" id="IPR044528">
    <property type="entry name" value="POD-like_MBL-fold"/>
</dbReference>
<dbReference type="PROSITE" id="PS50206">
    <property type="entry name" value="RHODANESE_3"/>
    <property type="match status" value="1"/>
</dbReference>
<keyword evidence="4" id="KW-1185">Reference proteome</keyword>
<reference evidence="4" key="1">
    <citation type="journal article" date="2019" name="Int. J. Syst. Evol. Microbiol.">
        <title>The Global Catalogue of Microorganisms (GCM) 10K type strain sequencing project: providing services to taxonomists for standard genome sequencing and annotation.</title>
        <authorList>
            <consortium name="The Broad Institute Genomics Platform"/>
            <consortium name="The Broad Institute Genome Sequencing Center for Infectious Disease"/>
            <person name="Wu L."/>
            <person name="Ma J."/>
        </authorList>
    </citation>
    <scope>NUCLEOTIDE SEQUENCE [LARGE SCALE GENOMIC DNA]</scope>
    <source>
        <strain evidence="4">JCM 15614</strain>
    </source>
</reference>
<evidence type="ECO:0000259" key="2">
    <source>
        <dbReference type="PROSITE" id="PS50206"/>
    </source>
</evidence>
<evidence type="ECO:0000313" key="4">
    <source>
        <dbReference type="Proteomes" id="UP001499924"/>
    </source>
</evidence>
<dbReference type="SUPFAM" id="SSF56281">
    <property type="entry name" value="Metallo-hydrolase/oxidoreductase"/>
    <property type="match status" value="1"/>
</dbReference>
<name>A0ABP6PPF4_9ACTN</name>
<dbReference type="EMBL" id="BAAAVV010000020">
    <property type="protein sequence ID" value="GAA3184861.1"/>
    <property type="molecule type" value="Genomic_DNA"/>
</dbReference>
<organism evidence="3 4">
    <name type="scientific">Blastococcus jejuensis</name>
    <dbReference type="NCBI Taxonomy" id="351224"/>
    <lineage>
        <taxon>Bacteria</taxon>
        <taxon>Bacillati</taxon>
        <taxon>Actinomycetota</taxon>
        <taxon>Actinomycetes</taxon>
        <taxon>Geodermatophilales</taxon>
        <taxon>Geodermatophilaceae</taxon>
        <taxon>Blastococcus</taxon>
    </lineage>
</organism>
<gene>
    <name evidence="3" type="ORF">GCM10010531_43850</name>
</gene>
<dbReference type="Proteomes" id="UP001499924">
    <property type="component" value="Unassembled WGS sequence"/>
</dbReference>
<dbReference type="SMART" id="SM00450">
    <property type="entry name" value="RHOD"/>
    <property type="match status" value="1"/>
</dbReference>
<dbReference type="CDD" id="cd07724">
    <property type="entry name" value="POD-like_MBL-fold"/>
    <property type="match status" value="1"/>
</dbReference>
<dbReference type="InterPro" id="IPR036866">
    <property type="entry name" value="RibonucZ/Hydroxyglut_hydro"/>
</dbReference>
<dbReference type="Pfam" id="PF00581">
    <property type="entry name" value="Rhodanese"/>
    <property type="match status" value="1"/>
</dbReference>
<feature type="domain" description="Rhodanese" evidence="2">
    <location>
        <begin position="362"/>
        <end position="448"/>
    </location>
</feature>
<dbReference type="Pfam" id="PF00753">
    <property type="entry name" value="Lactamase_B"/>
    <property type="match status" value="1"/>
</dbReference>
<dbReference type="RefSeq" id="WP_344691383.1">
    <property type="nucleotide sequence ID" value="NZ_BAAAVV010000020.1"/>
</dbReference>
<proteinExistence type="predicted"/>
<dbReference type="SMART" id="SM00849">
    <property type="entry name" value="Lactamase_B"/>
    <property type="match status" value="1"/>
</dbReference>
<dbReference type="Gene3D" id="3.60.15.10">
    <property type="entry name" value="Ribonuclease Z/Hydroxyacylglutathione hydrolase-like"/>
    <property type="match status" value="1"/>
</dbReference>
<evidence type="ECO:0000256" key="1">
    <source>
        <dbReference type="ARBA" id="ARBA00022723"/>
    </source>
</evidence>
<keyword evidence="1" id="KW-0479">Metal-binding</keyword>
<dbReference type="SUPFAM" id="SSF52821">
    <property type="entry name" value="Rhodanese/Cell cycle control phosphatase"/>
    <property type="match status" value="2"/>
</dbReference>
<dbReference type="PANTHER" id="PTHR43084:SF1">
    <property type="entry name" value="PERSULFIDE DIOXYGENASE ETHE1, MITOCHONDRIAL"/>
    <property type="match status" value="1"/>
</dbReference>
<dbReference type="PANTHER" id="PTHR43084">
    <property type="entry name" value="PERSULFIDE DIOXYGENASE ETHE1"/>
    <property type="match status" value="1"/>
</dbReference>
<dbReference type="InterPro" id="IPR001763">
    <property type="entry name" value="Rhodanese-like_dom"/>
</dbReference>
<protein>
    <submittedName>
        <fullName evidence="3">MBL fold metallo-hydrolase</fullName>
    </submittedName>
</protein>
<dbReference type="InterPro" id="IPR036873">
    <property type="entry name" value="Rhodanese-like_dom_sf"/>
</dbReference>
<sequence length="448" mass="48231">MRVDVIETPDLGDRSYVVSDDTCAIVIDPQRDVDRVEALLERLGVPVTLVLETHMHNDYVTGGLVLAQRTGATYVTSARDEVAFERRGVNDGDELTAGSMTVQVLETPGHTYNHLSYVVRHGDEPPAVFSGGSLLYGSVGRTDLLGSDRTDDLTRKQFHSARRLAELLPDEAPLYPTHGFGSFCSSGGATGGSSGTIGEERKQNDALLEEDEQAFVDRLVAGLTGYPAYYVHMGPLNQQGPGAPDLSPPTPVDPVELAARIGAGEWVVDLRDRSAYAGRHLAGTLSIEFGQQFSTYVGWLLPWGAPITLIGESPEDVADAQRQLVRIGIERPAGAATGEVDSLAEGIPVRSYPRADFEQVAAEEGAQILDVRRHDERKDGYIAGSAHIPIDELTDRLDDVPGGTVWVHCASGYRAGIAASLLDRAGHDVVHVDDDYANAEKAGLRITR</sequence>
<accession>A0ABP6PPF4</accession>
<dbReference type="InterPro" id="IPR001279">
    <property type="entry name" value="Metallo-B-lactamas"/>
</dbReference>
<dbReference type="CDD" id="cd00158">
    <property type="entry name" value="RHOD"/>
    <property type="match status" value="1"/>
</dbReference>